<dbReference type="VEuPathDB" id="AmoebaDB:ACA1_183940"/>
<evidence type="ECO:0000256" key="1">
    <source>
        <dbReference type="ARBA" id="ARBA00022468"/>
    </source>
</evidence>
<dbReference type="Gene3D" id="3.40.50.11210">
    <property type="entry name" value="Rap/Ran-GAP"/>
    <property type="match status" value="1"/>
</dbReference>
<dbReference type="InterPro" id="IPR050989">
    <property type="entry name" value="Rap1_Ran_GAP"/>
</dbReference>
<dbReference type="Proteomes" id="UP000011083">
    <property type="component" value="Unassembled WGS sequence"/>
</dbReference>
<dbReference type="InterPro" id="IPR035974">
    <property type="entry name" value="Rap/Ran-GAP_sf"/>
</dbReference>
<keyword evidence="4" id="KW-1185">Reference proteome</keyword>
<dbReference type="KEGG" id="acan:ACA1_183940"/>
<dbReference type="OMA" id="PFLNSSW"/>
<dbReference type="SUPFAM" id="SSF111347">
    <property type="entry name" value="Rap/Ran-GAP"/>
    <property type="match status" value="1"/>
</dbReference>
<proteinExistence type="predicted"/>
<evidence type="ECO:0000259" key="2">
    <source>
        <dbReference type="PROSITE" id="PS50085"/>
    </source>
</evidence>
<gene>
    <name evidence="3" type="ORF">ACA1_183940</name>
</gene>
<evidence type="ECO:0000313" key="4">
    <source>
        <dbReference type="Proteomes" id="UP000011083"/>
    </source>
</evidence>
<evidence type="ECO:0000313" key="3">
    <source>
        <dbReference type="EMBL" id="ELR21448.1"/>
    </source>
</evidence>
<keyword evidence="1" id="KW-0343">GTPase activation</keyword>
<feature type="domain" description="Rap-GAP" evidence="2">
    <location>
        <begin position="230"/>
        <end position="441"/>
    </location>
</feature>
<dbReference type="AlphaFoldDB" id="L8H9P3"/>
<dbReference type="OrthoDB" id="2499658at2759"/>
<dbReference type="PROSITE" id="PS50085">
    <property type="entry name" value="RAPGAP"/>
    <property type="match status" value="1"/>
</dbReference>
<reference evidence="3 4" key="1">
    <citation type="journal article" date="2013" name="Genome Biol.">
        <title>Genome of Acanthamoeba castellanii highlights extensive lateral gene transfer and early evolution of tyrosine kinase signaling.</title>
        <authorList>
            <person name="Clarke M."/>
            <person name="Lohan A.J."/>
            <person name="Liu B."/>
            <person name="Lagkouvardos I."/>
            <person name="Roy S."/>
            <person name="Zafar N."/>
            <person name="Bertelli C."/>
            <person name="Schilde C."/>
            <person name="Kianianmomeni A."/>
            <person name="Burglin T.R."/>
            <person name="Frech C."/>
            <person name="Turcotte B."/>
            <person name="Kopec K.O."/>
            <person name="Synnott J.M."/>
            <person name="Choo C."/>
            <person name="Paponov I."/>
            <person name="Finkler A."/>
            <person name="Soon Heng Tan C."/>
            <person name="Hutchins A.P."/>
            <person name="Weinmeier T."/>
            <person name="Rattei T."/>
            <person name="Chu J.S."/>
            <person name="Gimenez G."/>
            <person name="Irimia M."/>
            <person name="Rigden D.J."/>
            <person name="Fitzpatrick D.A."/>
            <person name="Lorenzo-Morales J."/>
            <person name="Bateman A."/>
            <person name="Chiu C.H."/>
            <person name="Tang P."/>
            <person name="Hegemann P."/>
            <person name="Fromm H."/>
            <person name="Raoult D."/>
            <person name="Greub G."/>
            <person name="Miranda-Saavedra D."/>
            <person name="Chen N."/>
            <person name="Nash P."/>
            <person name="Ginger M.L."/>
            <person name="Horn M."/>
            <person name="Schaap P."/>
            <person name="Caler L."/>
            <person name="Loftus B."/>
        </authorList>
    </citation>
    <scope>NUCLEOTIDE SEQUENCE [LARGE SCALE GENOMIC DNA]</scope>
    <source>
        <strain evidence="3 4">Neff</strain>
    </source>
</reference>
<dbReference type="EMBL" id="KB007904">
    <property type="protein sequence ID" value="ELR21448.1"/>
    <property type="molecule type" value="Genomic_DNA"/>
</dbReference>
<dbReference type="RefSeq" id="XP_004345992.1">
    <property type="nucleotide sequence ID" value="XM_004345942.1"/>
</dbReference>
<dbReference type="InterPro" id="IPR000331">
    <property type="entry name" value="Rap/Ran_GAP_dom"/>
</dbReference>
<dbReference type="PANTHER" id="PTHR15711:SF22">
    <property type="entry name" value="RAP-GAP DOMAIN-CONTAINING PROTEIN"/>
    <property type="match status" value="1"/>
</dbReference>
<organism evidence="3 4">
    <name type="scientific">Acanthamoeba castellanii (strain ATCC 30010 / Neff)</name>
    <dbReference type="NCBI Taxonomy" id="1257118"/>
    <lineage>
        <taxon>Eukaryota</taxon>
        <taxon>Amoebozoa</taxon>
        <taxon>Discosea</taxon>
        <taxon>Longamoebia</taxon>
        <taxon>Centramoebida</taxon>
        <taxon>Acanthamoebidae</taxon>
        <taxon>Acanthamoeba</taxon>
    </lineage>
</organism>
<dbReference type="Pfam" id="PF02145">
    <property type="entry name" value="Rap_GAP"/>
    <property type="match status" value="1"/>
</dbReference>
<protein>
    <submittedName>
        <fullName evidence="3">GTPase activating Rap/RanGAP domainlike 3, putative</fullName>
    </submittedName>
</protein>
<dbReference type="GO" id="GO:0005737">
    <property type="term" value="C:cytoplasm"/>
    <property type="evidence" value="ECO:0007669"/>
    <property type="project" value="TreeGrafter"/>
</dbReference>
<dbReference type="GO" id="GO:0005096">
    <property type="term" value="F:GTPase activator activity"/>
    <property type="evidence" value="ECO:0007669"/>
    <property type="project" value="UniProtKB-KW"/>
</dbReference>
<accession>L8H9P3</accession>
<sequence length="449" mass="50515">MNMPSAGRLSLRPAPAFLAALDSSMMRRSSYVQLVDKGIVREWNDSPALDSDMIAALPPPSLPNTNKPAQGRLHSSGVFPVPMPSFWNGSPRVSNVMVQPSGPDGGWHVERGSADFVEGAYNALEDDHSSPYFKIYFNGKEHTNYWGVDPRVGPVLVSVAPTGSSGSKTVIETVATFRSSARLVMNTHKKFSFNSESRNIVVHRCLIQSKHPEIQDMKFQKSVIDITDDLLRMERSHFSFDYKFGVLYYKKNQGENEMFSNSTSPELEKFLNFLGDRITLKGWPGFTGGLDVKNDTTGTHSVFTLFRDLNVMFHVCTLLPYNPKDPQQLERKRHIGNDIVVVVFVEPGATFDPCMMKTQFNHIYAVVSMDPGDQTVRLEFAVKQGVRPFGPQLLANQRFSLDASFREFFFSKLINSERSALKANVFAAKLEHTRLRMIESTIEKLQKTK</sequence>
<name>L8H9P3_ACACF</name>
<dbReference type="PANTHER" id="PTHR15711">
    <property type="entry name" value="RAP GTPASE-ACTIVATING PROTEIN"/>
    <property type="match status" value="1"/>
</dbReference>
<dbReference type="GeneID" id="14922342"/>
<dbReference type="GO" id="GO:0051056">
    <property type="term" value="P:regulation of small GTPase mediated signal transduction"/>
    <property type="evidence" value="ECO:0007669"/>
    <property type="project" value="InterPro"/>
</dbReference>
<dbReference type="STRING" id="1257118.L8H9P3"/>